<evidence type="ECO:0000256" key="1">
    <source>
        <dbReference type="ARBA" id="ARBA00010716"/>
    </source>
</evidence>
<dbReference type="GO" id="GO:0006046">
    <property type="term" value="P:N-acetylglucosamine catabolic process"/>
    <property type="evidence" value="ECO:0007669"/>
    <property type="project" value="TreeGrafter"/>
</dbReference>
<dbReference type="Gene3D" id="2.30.40.10">
    <property type="entry name" value="Urease, subunit C, domain 1"/>
    <property type="match status" value="1"/>
</dbReference>
<evidence type="ECO:0000256" key="7">
    <source>
        <dbReference type="PIRSR" id="PIRSR038994-2"/>
    </source>
</evidence>
<dbReference type="EMBL" id="CP009122">
    <property type="protein sequence ID" value="AJA09705.1"/>
    <property type="molecule type" value="Genomic_DNA"/>
</dbReference>
<dbReference type="SUPFAM" id="SSF51556">
    <property type="entry name" value="Metallo-dependent hydrolases"/>
    <property type="match status" value="1"/>
</dbReference>
<evidence type="ECO:0000256" key="5">
    <source>
        <dbReference type="PIRNR" id="PIRNR038994"/>
    </source>
</evidence>
<feature type="active site" description="Proton donor/acceptor" evidence="6">
    <location>
        <position position="272"/>
    </location>
</feature>
<dbReference type="InterPro" id="IPR006680">
    <property type="entry name" value="Amidohydro-rel"/>
</dbReference>
<evidence type="ECO:0000313" key="10">
    <source>
        <dbReference type="EMBL" id="AJA09705.1"/>
    </source>
</evidence>
<evidence type="ECO:0000259" key="9">
    <source>
        <dbReference type="Pfam" id="PF01979"/>
    </source>
</evidence>
<dbReference type="InterPro" id="IPR011059">
    <property type="entry name" value="Metal-dep_hydrolase_composite"/>
</dbReference>
<dbReference type="PANTHER" id="PTHR11113">
    <property type="entry name" value="N-ACETYLGLUCOSAMINE-6-PHOSPHATE DEACETYLASE"/>
    <property type="match status" value="1"/>
</dbReference>
<dbReference type="GO" id="GO:0008448">
    <property type="term" value="F:N-acetylglucosamine-6-phosphate deacetylase activity"/>
    <property type="evidence" value="ECO:0007669"/>
    <property type="project" value="InterPro"/>
</dbReference>
<comment type="cofactor">
    <cofactor evidence="8">
        <name>a divalent metal cation</name>
        <dbReference type="ChEBI" id="CHEBI:60240"/>
    </cofactor>
    <text evidence="8">Binds 1 divalent metal cation per subunit.</text>
</comment>
<feature type="binding site" evidence="7">
    <location>
        <begin position="305"/>
        <end position="307"/>
    </location>
    <ligand>
        <name>substrate</name>
    </ligand>
</feature>
<feature type="binding site" evidence="8">
    <location>
        <position position="194"/>
    </location>
    <ligand>
        <name>Zn(2+)</name>
        <dbReference type="ChEBI" id="CHEBI:29105"/>
    </ligand>
</feature>
<evidence type="ECO:0000256" key="3">
    <source>
        <dbReference type="ARBA" id="ARBA00022801"/>
    </source>
</evidence>
<dbReference type="HOGENOM" id="CLU_032482_2_2_5"/>
<feature type="binding site" evidence="7">
    <location>
        <begin position="218"/>
        <end position="219"/>
    </location>
    <ligand>
        <name>substrate</name>
    </ligand>
</feature>
<dbReference type="Pfam" id="PF01979">
    <property type="entry name" value="Amidohydro_1"/>
    <property type="match status" value="1"/>
</dbReference>
<keyword evidence="2 8" id="KW-0479">Metal-binding</keyword>
<dbReference type="RefSeq" id="WP_081997373.1">
    <property type="nucleotide sequence ID" value="NZ_CP009122.1"/>
</dbReference>
<sequence length="376" mass="39362">MTRKALIGARILTQSGWRTDHALLIDRPTIVDVVSDSRVPTGFDPVRLGGGMLVPGFIDTQVNGGGAVLFNESPTIDGIRAIAEAHREFGTTAMLPTLISDDFDVIERGIAAVRGAIAIGIPGILGIHIEGPFLNVEKKGIHDASKIRKMDERAVNLLSSLGLGKTLVTLAPETVAPDLIAELTARGVIVSAGHTLATSEDMDRAISEGLQAITHLFNAMPPLASRTPGAAGAGLASSLICGVIADGHHVHPTAMRAAFRAKGPDELMLVTDAMPTVGTDIDTFLLGETEIFRDRGALRSRDGTLAGSDLDMARAVRNAVSSMRVELADACKMASATPAALLGLAGTYGCLAPHARADIVHLSEDIEVVRTWIGGE</sequence>
<dbReference type="NCBIfam" id="TIGR00221">
    <property type="entry name" value="nagA"/>
    <property type="match status" value="1"/>
</dbReference>
<feature type="binding site" evidence="8">
    <location>
        <position position="215"/>
    </location>
    <ligand>
        <name>Zn(2+)</name>
        <dbReference type="ChEBI" id="CHEBI:29105"/>
    </ligand>
</feature>
<dbReference type="InterPro" id="IPR032466">
    <property type="entry name" value="Metal_Hydrolase"/>
</dbReference>
<proteinExistence type="inferred from homology"/>
<evidence type="ECO:0000256" key="6">
    <source>
        <dbReference type="PIRSR" id="PIRSR038994-1"/>
    </source>
</evidence>
<protein>
    <submittedName>
        <fullName evidence="10">N-acetylglucosamine-6-phosphate deacetylase</fullName>
    </submittedName>
</protein>
<dbReference type="KEGG" id="sphk:SKP52_14100"/>
<keyword evidence="3 5" id="KW-0378">Hydrolase</keyword>
<dbReference type="PIRSF" id="PIRSF038994">
    <property type="entry name" value="NagA"/>
    <property type="match status" value="1"/>
</dbReference>
<dbReference type="AlphaFoldDB" id="A0A0A7PIA2"/>
<feature type="binding site" evidence="7">
    <location>
        <position position="141"/>
    </location>
    <ligand>
        <name>substrate</name>
    </ligand>
</feature>
<dbReference type="Proteomes" id="UP000030907">
    <property type="component" value="Chromosome"/>
</dbReference>
<keyword evidence="4 5" id="KW-0119">Carbohydrate metabolism</keyword>
<evidence type="ECO:0000313" key="11">
    <source>
        <dbReference type="Proteomes" id="UP000030907"/>
    </source>
</evidence>
<evidence type="ECO:0000256" key="8">
    <source>
        <dbReference type="PIRSR" id="PIRSR038994-3"/>
    </source>
</evidence>
<dbReference type="PANTHER" id="PTHR11113:SF14">
    <property type="entry name" value="N-ACETYLGLUCOSAMINE-6-PHOSPHATE DEACETYLASE"/>
    <property type="match status" value="1"/>
</dbReference>
<feature type="binding site" evidence="7">
    <location>
        <position position="226"/>
    </location>
    <ligand>
        <name>substrate</name>
    </ligand>
</feature>
<dbReference type="Gene3D" id="3.20.20.140">
    <property type="entry name" value="Metal-dependent hydrolases"/>
    <property type="match status" value="1"/>
</dbReference>
<comment type="similarity">
    <text evidence="1 5">Belongs to the metallo-dependent hydrolases superfamily. NagA family.</text>
</comment>
<evidence type="ECO:0000256" key="2">
    <source>
        <dbReference type="ARBA" id="ARBA00022723"/>
    </source>
</evidence>
<dbReference type="GO" id="GO:0046872">
    <property type="term" value="F:metal ion binding"/>
    <property type="evidence" value="ECO:0007669"/>
    <property type="project" value="UniProtKB-KW"/>
</dbReference>
<dbReference type="InterPro" id="IPR003764">
    <property type="entry name" value="GlcNAc_6-P_deAcase"/>
</dbReference>
<feature type="domain" description="Amidohydrolase-related" evidence="9">
    <location>
        <begin position="52"/>
        <end position="375"/>
    </location>
</feature>
<feature type="binding site" evidence="8">
    <location>
        <position position="130"/>
    </location>
    <ligand>
        <name>Zn(2+)</name>
        <dbReference type="ChEBI" id="CHEBI:29105"/>
    </ligand>
</feature>
<dbReference type="OrthoDB" id="9776488at2"/>
<accession>A0A0A7PIA2</accession>
<feature type="binding site" evidence="7">
    <location>
        <position position="249"/>
    </location>
    <ligand>
        <name>substrate</name>
    </ligand>
</feature>
<keyword evidence="11" id="KW-1185">Reference proteome</keyword>
<dbReference type="STRING" id="1515612.SKP52_14100"/>
<evidence type="ECO:0000256" key="4">
    <source>
        <dbReference type="ARBA" id="ARBA00023277"/>
    </source>
</evidence>
<dbReference type="SUPFAM" id="SSF51338">
    <property type="entry name" value="Composite domain of metallo-dependent hydrolases"/>
    <property type="match status" value="1"/>
</dbReference>
<dbReference type="CDD" id="cd00854">
    <property type="entry name" value="NagA"/>
    <property type="match status" value="1"/>
</dbReference>
<organism evidence="10 11">
    <name type="scientific">Sphingopyxis fribergensis</name>
    <dbReference type="NCBI Taxonomy" id="1515612"/>
    <lineage>
        <taxon>Bacteria</taxon>
        <taxon>Pseudomonadati</taxon>
        <taxon>Pseudomonadota</taxon>
        <taxon>Alphaproteobacteria</taxon>
        <taxon>Sphingomonadales</taxon>
        <taxon>Sphingomonadaceae</taxon>
        <taxon>Sphingopyxis</taxon>
    </lineage>
</organism>
<reference evidence="10 11" key="1">
    <citation type="journal article" date="2015" name="Int. J. Syst. Evol. Microbiol.">
        <title>Description of Sphingopyxis fribergensis sp. nov. - a soil bacterium with the ability to degrade styrene and phenylacetic acid.</title>
        <authorList>
            <person name="Oelschlagel M."/>
            <person name="Ruckert C."/>
            <person name="Kalinowski J."/>
            <person name="Schmidt G."/>
            <person name="Schlomann M."/>
            <person name="Tischler D."/>
        </authorList>
    </citation>
    <scope>NUCLEOTIDE SEQUENCE [LARGE SCALE GENOMIC DNA]</scope>
    <source>
        <strain evidence="10 11">Kp5.2</strain>
    </source>
</reference>
<name>A0A0A7PIA2_9SPHN</name>
<gene>
    <name evidence="10" type="ORF">SKP52_14100</name>
</gene>